<sequence length="303" mass="33828">MSLDDEKPSNEALQDLRILGITFASADEVIDSEFKKRLHEFREYTMVISDVKIQTKNLLLYHLNLKRPDLVTRISGDKSSGKHKNYSEIKCSFCNNIGHSIDKCRKNKRVETGQNKNSGVTKILSVNNPSNTLYYQLDTAADSHVSGNIEDFSSYSKSPQLIDVTGADQITTNSYDDMILPTLDDQTAQLVRTFGVKLESYAGNPQSMNTVKLVNNSTKRNWHNILSHPGKQALTNALEEANITGYKFPEDCEKFTITKITRSKGNNSLRTVSSFTEVIYMDLVGGQKSLAPVVIDSSFPNAT</sequence>
<accession>A0A2S4PPP0</accession>
<dbReference type="OrthoDB" id="2015125at2759"/>
<reference evidence="1 2" key="1">
    <citation type="submission" date="2017-10" db="EMBL/GenBank/DDBJ databases">
        <title>Development of genomic resources for the powdery mildew, Erysiphe pulchra.</title>
        <authorList>
            <person name="Wadl P.A."/>
            <person name="Mack B.M."/>
            <person name="Moore G."/>
            <person name="Beltz S.B."/>
        </authorList>
    </citation>
    <scope>NUCLEOTIDE SEQUENCE [LARGE SCALE GENOMIC DNA]</scope>
    <source>
        <strain evidence="1">Cflorida</strain>
    </source>
</reference>
<name>A0A2S4PPP0_9PEZI</name>
<gene>
    <name evidence="1" type="ORF">EPUL_003988</name>
</gene>
<proteinExistence type="predicted"/>
<protein>
    <submittedName>
        <fullName evidence="1">Uncharacterized protein</fullName>
    </submittedName>
</protein>
<dbReference type="GO" id="GO:0008270">
    <property type="term" value="F:zinc ion binding"/>
    <property type="evidence" value="ECO:0007669"/>
    <property type="project" value="InterPro"/>
</dbReference>
<organism evidence="1 2">
    <name type="scientific">Erysiphe pulchra</name>
    <dbReference type="NCBI Taxonomy" id="225359"/>
    <lineage>
        <taxon>Eukaryota</taxon>
        <taxon>Fungi</taxon>
        <taxon>Dikarya</taxon>
        <taxon>Ascomycota</taxon>
        <taxon>Pezizomycotina</taxon>
        <taxon>Leotiomycetes</taxon>
        <taxon>Erysiphales</taxon>
        <taxon>Erysiphaceae</taxon>
        <taxon>Erysiphe</taxon>
    </lineage>
</organism>
<dbReference type="EMBL" id="PEDP01001246">
    <property type="protein sequence ID" value="POS83974.1"/>
    <property type="molecule type" value="Genomic_DNA"/>
</dbReference>
<dbReference type="AlphaFoldDB" id="A0A2S4PPP0"/>
<dbReference type="GO" id="GO:0003676">
    <property type="term" value="F:nucleic acid binding"/>
    <property type="evidence" value="ECO:0007669"/>
    <property type="project" value="InterPro"/>
</dbReference>
<dbReference type="STRING" id="225359.A0A2S4PPP0"/>
<comment type="caution">
    <text evidence="1">The sequence shown here is derived from an EMBL/GenBank/DDBJ whole genome shotgun (WGS) entry which is preliminary data.</text>
</comment>
<dbReference type="InterPro" id="IPR036875">
    <property type="entry name" value="Znf_CCHC_sf"/>
</dbReference>
<keyword evidence="2" id="KW-1185">Reference proteome</keyword>
<evidence type="ECO:0000313" key="1">
    <source>
        <dbReference type="EMBL" id="POS83974.1"/>
    </source>
</evidence>
<dbReference type="SUPFAM" id="SSF57756">
    <property type="entry name" value="Retrovirus zinc finger-like domains"/>
    <property type="match status" value="1"/>
</dbReference>
<evidence type="ECO:0000313" key="2">
    <source>
        <dbReference type="Proteomes" id="UP000237438"/>
    </source>
</evidence>
<dbReference type="Proteomes" id="UP000237438">
    <property type="component" value="Unassembled WGS sequence"/>
</dbReference>